<reference evidence="4" key="2">
    <citation type="journal article" date="2021" name="PeerJ">
        <title>Extensive microbial diversity within the chicken gut microbiome revealed by metagenomics and culture.</title>
        <authorList>
            <person name="Gilroy R."/>
            <person name="Ravi A."/>
            <person name="Getino M."/>
            <person name="Pursley I."/>
            <person name="Horton D.L."/>
            <person name="Alikhan N.F."/>
            <person name="Baker D."/>
            <person name="Gharbi K."/>
            <person name="Hall N."/>
            <person name="Watson M."/>
            <person name="Adriaenssens E.M."/>
            <person name="Foster-Nyarko E."/>
            <person name="Jarju S."/>
            <person name="Secka A."/>
            <person name="Antonio M."/>
            <person name="Oren A."/>
            <person name="Chaudhuri R.R."/>
            <person name="La Ragione R."/>
            <person name="Hildebrand F."/>
            <person name="Pallen M.J."/>
        </authorList>
    </citation>
    <scope>NUCLEOTIDE SEQUENCE</scope>
    <source>
        <strain evidence="4">C6-149</strain>
    </source>
</reference>
<evidence type="ECO:0000259" key="2">
    <source>
        <dbReference type="Pfam" id="PF26334"/>
    </source>
</evidence>
<evidence type="ECO:0000313" key="5">
    <source>
        <dbReference type="Proteomes" id="UP000823614"/>
    </source>
</evidence>
<sequence length="350" mass="40174">MTKNIVSVVLPKSNNAMSKAKEDITNILVNNGFNDISITEPSNKFKKLNFNLLINKLKNYKWNANNDVLVFQYPTMLGPIINNYTMDWVLKNKINSIVIIHDIDSIRFPNRKNYYSNLNNEINFFDKFNFIIVPNEAISKLLRSKGINGNKIIIMQIYDYLDSSILKKDDKFSINEQPFRVSFAGNLDKATFLSKLKDIKTPIDVFGDFTTEMKFPKNVTYKGSKNPEEISQYLSGFGLIWDGSSCDTCLGNYGKYLKYNSPHKLSLYIVSKIPVIIWKHAAMANFVEKNNIGFTIDKISDIDEKLSKLTMHDYDILLKNVKDLSNKLLNGYFTLEAVNKSIEMLGKNNE</sequence>
<dbReference type="Pfam" id="PF26337">
    <property type="entry name" value="Gtf3_C"/>
    <property type="match status" value="1"/>
</dbReference>
<dbReference type="SUPFAM" id="SSF53756">
    <property type="entry name" value="UDP-Glycosyltransferase/glycogen phosphorylase"/>
    <property type="match status" value="1"/>
</dbReference>
<evidence type="ECO:0000259" key="3">
    <source>
        <dbReference type="Pfam" id="PF26337"/>
    </source>
</evidence>
<feature type="domain" description="Glucosyltransferase 3-like N-terminal" evidence="2">
    <location>
        <begin position="5"/>
        <end position="157"/>
    </location>
</feature>
<evidence type="ECO:0000256" key="1">
    <source>
        <dbReference type="ARBA" id="ARBA00022679"/>
    </source>
</evidence>
<comment type="caution">
    <text evidence="4">The sequence shown here is derived from an EMBL/GenBank/DDBJ whole genome shotgun (WGS) entry which is preliminary data.</text>
</comment>
<dbReference type="PIRSF" id="PIRSF007023">
    <property type="entry name" value="UDP-Galf_transf"/>
    <property type="match status" value="1"/>
</dbReference>
<dbReference type="AlphaFoldDB" id="A0A9D9H542"/>
<accession>A0A9D9H542</accession>
<dbReference type="Gene3D" id="3.40.50.2000">
    <property type="entry name" value="Glycogen Phosphorylase B"/>
    <property type="match status" value="2"/>
</dbReference>
<dbReference type="InterPro" id="IPR058591">
    <property type="entry name" value="Gtf3_N"/>
</dbReference>
<organism evidence="4 5">
    <name type="scientific">Candidatus Gallilactobacillus intestinavium</name>
    <dbReference type="NCBI Taxonomy" id="2840838"/>
    <lineage>
        <taxon>Bacteria</taxon>
        <taxon>Bacillati</taxon>
        <taxon>Bacillota</taxon>
        <taxon>Bacilli</taxon>
        <taxon>Lactobacillales</taxon>
        <taxon>Lactobacillaceae</taxon>
        <taxon>Lactobacillaceae incertae sedis</taxon>
        <taxon>Candidatus Gallilactobacillus</taxon>
    </lineage>
</organism>
<reference evidence="4" key="1">
    <citation type="submission" date="2020-10" db="EMBL/GenBank/DDBJ databases">
        <authorList>
            <person name="Gilroy R."/>
        </authorList>
    </citation>
    <scope>NUCLEOTIDE SEQUENCE</scope>
    <source>
        <strain evidence="4">C6-149</strain>
    </source>
</reference>
<proteinExistence type="predicted"/>
<gene>
    <name evidence="4" type="ORF">IAA89_03040</name>
</gene>
<dbReference type="Pfam" id="PF26334">
    <property type="entry name" value="Gtf3_N"/>
    <property type="match status" value="1"/>
</dbReference>
<keyword evidence="1" id="KW-0808">Transferase</keyword>
<protein>
    <recommendedName>
        <fullName evidence="6">Beta-1,6-galactofuranosyltransferase</fullName>
    </recommendedName>
</protein>
<evidence type="ECO:0000313" key="4">
    <source>
        <dbReference type="EMBL" id="MBO8441405.1"/>
    </source>
</evidence>
<evidence type="ECO:0008006" key="6">
    <source>
        <dbReference type="Google" id="ProtNLM"/>
    </source>
</evidence>
<dbReference type="InterPro" id="IPR058592">
    <property type="entry name" value="Gtf3_C"/>
</dbReference>
<dbReference type="EMBL" id="JADIMP010000051">
    <property type="protein sequence ID" value="MBO8441405.1"/>
    <property type="molecule type" value="Genomic_DNA"/>
</dbReference>
<feature type="domain" description="Glucosyltransferase 3-like C-terminal" evidence="3">
    <location>
        <begin position="181"/>
        <end position="340"/>
    </location>
</feature>
<name>A0A9D9H542_9LACO</name>
<dbReference type="Proteomes" id="UP000823614">
    <property type="component" value="Unassembled WGS sequence"/>
</dbReference>